<feature type="compositionally biased region" description="Polar residues" evidence="12">
    <location>
        <begin position="640"/>
        <end position="659"/>
    </location>
</feature>
<reference evidence="14" key="1">
    <citation type="submission" date="2021-03" db="EMBL/GenBank/DDBJ databases">
        <authorList>
            <person name="Tagirdzhanova G."/>
        </authorList>
    </citation>
    <scope>NUCLEOTIDE SEQUENCE</scope>
</reference>
<dbReference type="OrthoDB" id="2018507at2759"/>
<dbReference type="GO" id="GO:0004674">
    <property type="term" value="F:protein serine/threonine kinase activity"/>
    <property type="evidence" value="ECO:0007669"/>
    <property type="project" value="UniProtKB-KW"/>
</dbReference>
<dbReference type="InterPro" id="IPR000719">
    <property type="entry name" value="Prot_kinase_dom"/>
</dbReference>
<feature type="region of interest" description="Disordered" evidence="12">
    <location>
        <begin position="640"/>
        <end position="701"/>
    </location>
</feature>
<feature type="compositionally biased region" description="Low complexity" evidence="12">
    <location>
        <begin position="562"/>
        <end position="577"/>
    </location>
</feature>
<dbReference type="FunFam" id="1.10.510.10:FF:000441">
    <property type="entry name" value="Serine/threonine protein kinase"/>
    <property type="match status" value="1"/>
</dbReference>
<proteinExistence type="predicted"/>
<dbReference type="PANTHER" id="PTHR22967">
    <property type="entry name" value="SERINE/THREONINE PROTEIN KINASE"/>
    <property type="match status" value="1"/>
</dbReference>
<dbReference type="GO" id="GO:0005737">
    <property type="term" value="C:cytoplasm"/>
    <property type="evidence" value="ECO:0007669"/>
    <property type="project" value="UniProtKB-SubCell"/>
</dbReference>
<dbReference type="AlphaFoldDB" id="A0A8H3I6C6"/>
<feature type="compositionally biased region" description="Low complexity" evidence="12">
    <location>
        <begin position="532"/>
        <end position="542"/>
    </location>
</feature>
<feature type="compositionally biased region" description="Basic and acidic residues" evidence="12">
    <location>
        <begin position="838"/>
        <end position="847"/>
    </location>
</feature>
<feature type="compositionally biased region" description="Polar residues" evidence="12">
    <location>
        <begin position="482"/>
        <end position="494"/>
    </location>
</feature>
<feature type="compositionally biased region" description="Polar residues" evidence="12">
    <location>
        <begin position="898"/>
        <end position="926"/>
    </location>
</feature>
<evidence type="ECO:0000256" key="4">
    <source>
        <dbReference type="ARBA" id="ARBA00022527"/>
    </source>
</evidence>
<dbReference type="GO" id="GO:0007015">
    <property type="term" value="P:actin filament organization"/>
    <property type="evidence" value="ECO:0007669"/>
    <property type="project" value="TreeGrafter"/>
</dbReference>
<evidence type="ECO:0000256" key="2">
    <source>
        <dbReference type="ARBA" id="ARBA00012513"/>
    </source>
</evidence>
<dbReference type="Pfam" id="PF00069">
    <property type="entry name" value="Pkinase"/>
    <property type="match status" value="1"/>
</dbReference>
<evidence type="ECO:0000256" key="5">
    <source>
        <dbReference type="ARBA" id="ARBA00022553"/>
    </source>
</evidence>
<comment type="catalytic activity">
    <reaction evidence="11">
        <text>L-seryl-[protein] + ATP = O-phospho-L-seryl-[protein] + ADP + H(+)</text>
        <dbReference type="Rhea" id="RHEA:17989"/>
        <dbReference type="Rhea" id="RHEA-COMP:9863"/>
        <dbReference type="Rhea" id="RHEA-COMP:11604"/>
        <dbReference type="ChEBI" id="CHEBI:15378"/>
        <dbReference type="ChEBI" id="CHEBI:29999"/>
        <dbReference type="ChEBI" id="CHEBI:30616"/>
        <dbReference type="ChEBI" id="CHEBI:83421"/>
        <dbReference type="ChEBI" id="CHEBI:456216"/>
        <dbReference type="EC" id="2.7.11.1"/>
    </reaction>
</comment>
<evidence type="ECO:0000256" key="8">
    <source>
        <dbReference type="ARBA" id="ARBA00022777"/>
    </source>
</evidence>
<evidence type="ECO:0000256" key="6">
    <source>
        <dbReference type="ARBA" id="ARBA00022679"/>
    </source>
</evidence>
<feature type="domain" description="Protein kinase" evidence="13">
    <location>
        <begin position="49"/>
        <end position="324"/>
    </location>
</feature>
<evidence type="ECO:0000259" key="13">
    <source>
        <dbReference type="PROSITE" id="PS50011"/>
    </source>
</evidence>
<keyword evidence="8" id="KW-0418">Kinase</keyword>
<keyword evidence="5" id="KW-0597">Phosphoprotein</keyword>
<dbReference type="Gene3D" id="1.10.510.10">
    <property type="entry name" value="Transferase(Phosphotransferase) domain 1"/>
    <property type="match status" value="1"/>
</dbReference>
<comment type="subcellular location">
    <subcellularLocation>
        <location evidence="1">Cytoplasm</location>
    </subcellularLocation>
</comment>
<feature type="compositionally biased region" description="Basic and acidic residues" evidence="12">
    <location>
        <begin position="810"/>
        <end position="829"/>
    </location>
</feature>
<dbReference type="Proteomes" id="UP000664203">
    <property type="component" value="Unassembled WGS sequence"/>
</dbReference>
<dbReference type="PANTHER" id="PTHR22967:SF57">
    <property type="entry name" value="AUXILIN, ISOFORM A-RELATED"/>
    <property type="match status" value="1"/>
</dbReference>
<dbReference type="SMART" id="SM00220">
    <property type="entry name" value="S_TKc"/>
    <property type="match status" value="1"/>
</dbReference>
<feature type="compositionally biased region" description="Acidic residues" evidence="12">
    <location>
        <begin position="800"/>
        <end position="809"/>
    </location>
</feature>
<dbReference type="PROSITE" id="PS00108">
    <property type="entry name" value="PROTEIN_KINASE_ST"/>
    <property type="match status" value="1"/>
</dbReference>
<dbReference type="GO" id="GO:0000147">
    <property type="term" value="P:actin cortical patch assembly"/>
    <property type="evidence" value="ECO:0007669"/>
    <property type="project" value="TreeGrafter"/>
</dbReference>
<feature type="compositionally biased region" description="Polar residues" evidence="12">
    <location>
        <begin position="775"/>
        <end position="784"/>
    </location>
</feature>
<feature type="region of interest" description="Disordered" evidence="12">
    <location>
        <begin position="714"/>
        <end position="744"/>
    </location>
</feature>
<evidence type="ECO:0000256" key="11">
    <source>
        <dbReference type="ARBA" id="ARBA00048679"/>
    </source>
</evidence>
<feature type="region of interest" description="Disordered" evidence="12">
    <location>
        <begin position="477"/>
        <end position="605"/>
    </location>
</feature>
<keyword evidence="15" id="KW-1185">Reference proteome</keyword>
<evidence type="ECO:0000313" key="15">
    <source>
        <dbReference type="Proteomes" id="UP000664203"/>
    </source>
</evidence>
<feature type="region of interest" description="Disordered" evidence="12">
    <location>
        <begin position="1039"/>
        <end position="1060"/>
    </location>
</feature>
<dbReference type="EC" id="2.7.11.1" evidence="2"/>
<keyword evidence="9" id="KW-0067">ATP-binding</keyword>
<dbReference type="InterPro" id="IPR011009">
    <property type="entry name" value="Kinase-like_dom_sf"/>
</dbReference>
<dbReference type="CDD" id="cd14037">
    <property type="entry name" value="STKc_NAK_like"/>
    <property type="match status" value="1"/>
</dbReference>
<feature type="region of interest" description="Disordered" evidence="12">
    <location>
        <begin position="760"/>
        <end position="989"/>
    </location>
</feature>
<evidence type="ECO:0000256" key="1">
    <source>
        <dbReference type="ARBA" id="ARBA00004496"/>
    </source>
</evidence>
<evidence type="ECO:0000256" key="12">
    <source>
        <dbReference type="SAM" id="MobiDB-lite"/>
    </source>
</evidence>
<gene>
    <name evidence="14" type="ORF">ALECFALPRED_010786</name>
</gene>
<keyword evidence="4" id="KW-0723">Serine/threonine-protein kinase</keyword>
<keyword evidence="6" id="KW-0808">Transferase</keyword>
<feature type="compositionally biased region" description="Polar residues" evidence="12">
    <location>
        <begin position="941"/>
        <end position="962"/>
    </location>
</feature>
<feature type="compositionally biased region" description="Basic and acidic residues" evidence="12">
    <location>
        <begin position="666"/>
        <end position="675"/>
    </location>
</feature>
<dbReference type="GO" id="GO:0005524">
    <property type="term" value="F:ATP binding"/>
    <property type="evidence" value="ECO:0007669"/>
    <property type="project" value="UniProtKB-KW"/>
</dbReference>
<keyword evidence="3" id="KW-0963">Cytoplasm</keyword>
<protein>
    <recommendedName>
        <fullName evidence="2">non-specific serine/threonine protein kinase</fullName>
        <ecNumber evidence="2">2.7.11.1</ecNumber>
    </recommendedName>
</protein>
<accession>A0A8H3I6C6</accession>
<feature type="region of interest" description="Disordered" evidence="12">
    <location>
        <begin position="380"/>
        <end position="406"/>
    </location>
</feature>
<organism evidence="14 15">
    <name type="scientific">Alectoria fallacina</name>
    <dbReference type="NCBI Taxonomy" id="1903189"/>
    <lineage>
        <taxon>Eukaryota</taxon>
        <taxon>Fungi</taxon>
        <taxon>Dikarya</taxon>
        <taxon>Ascomycota</taxon>
        <taxon>Pezizomycotina</taxon>
        <taxon>Lecanoromycetes</taxon>
        <taxon>OSLEUM clade</taxon>
        <taxon>Lecanoromycetidae</taxon>
        <taxon>Lecanorales</taxon>
        <taxon>Lecanorineae</taxon>
        <taxon>Parmeliaceae</taxon>
        <taxon>Alectoria</taxon>
    </lineage>
</organism>
<evidence type="ECO:0000256" key="7">
    <source>
        <dbReference type="ARBA" id="ARBA00022741"/>
    </source>
</evidence>
<dbReference type="InterPro" id="IPR008271">
    <property type="entry name" value="Ser/Thr_kinase_AS"/>
</dbReference>
<feature type="compositionally biased region" description="Polar residues" evidence="12">
    <location>
        <begin position="856"/>
        <end position="865"/>
    </location>
</feature>
<evidence type="ECO:0000313" key="14">
    <source>
        <dbReference type="EMBL" id="CAF9916552.1"/>
    </source>
</evidence>
<comment type="caution">
    <text evidence="14">The sequence shown here is derived from an EMBL/GenBank/DDBJ whole genome shotgun (WGS) entry which is preliminary data.</text>
</comment>
<evidence type="ECO:0000256" key="3">
    <source>
        <dbReference type="ARBA" id="ARBA00022490"/>
    </source>
</evidence>
<dbReference type="SUPFAM" id="SSF56112">
    <property type="entry name" value="Protein kinase-like (PK-like)"/>
    <property type="match status" value="1"/>
</dbReference>
<dbReference type="PROSITE" id="PS50011">
    <property type="entry name" value="PROTEIN_KINASE_DOM"/>
    <property type="match status" value="1"/>
</dbReference>
<sequence>MSAVFNPPPFAAPVRQPVYTAASAAVAAPAIPSGTLVPGTKVQVGGHRVVIEKYLSEGGFAHVYLVRLPKPVDGDDSAVLKRVAVPDKEALASMRTEVETMKKLKGRRQIVNYIDSHASQLKGGGYEVFLLMEYCNGGGLIDFMNTRLQNRLTEPEVLKIFSDVTLGVACMHYLKPPLLHRDLKVENVLITTSGSTRRYKLCDFGSTAPPRPAATSAVEGRLIEDDVQKNTTLQYRSPEMIDVYRKQPIDEKSDIWALGVLLYKLCYYKTPFEEQGQMAILNASFKFPGYPSFSDQTKKLIAQMLGENPQQRPNIYQVIREVCLLRGTDIPIKDIYAGRTLSEARRNQHLPSPELNVASPPSVGAFKAPLVEEKQTIPDITPMRRGRPTKAGADRKPKPSPSPLRAVANDPFVALDAASTTVPEALPSDDPSVRFPPLDDFSLLHDSGSKFAFDPEAKNKPSKDISQRVTDALADDAFAQAKPTTRVHTQTTSKPPAHTPSLEVKPISIADDTSKSKALQYPKRQDSAARRPTMVSTGTMTSPSPPSPTLQNTANSNRPLFRFPSSSPTHRSSSQPRASDTSEVEAVSFQIDAMGQNRPNLLGHRSKSQILVEESSEVYQPSLEVKHRSAYLSGVDVTVQRSKSANSKARPSSVQTMSKPNLLRRLSRERSKPEESSQESINAPLLTSALTGEADDGEEAVKIDSNVDFLKAMEEEDTSKRKEKRISSGSRHIKRASMPSVSLSGTKSLLAGRFGEAFRRFETNTGTPEQRDSSRSPVRGTNLTPIAGSEATDGRSDDGNALEESEEIPPEMRRELERRRLSQEEKRVADAAAAYRQRLAEGGDNGKRRPARLNNKAASIQSKVQSLLDENGRASPSPTKTASGYGRFTDSPEEQRVRQAQPSHPPRNTSRHTPTQPSDGLSSQIRPKSKLPQDMPPTRPSPIQNLPRNSAPPTEQPFTRSTGPPKPQPKPQTLRTGDRPPSPAKPLSLIAKKALPSRLQQQQSLLGAASLDGADDDWETNFSKRYPDLSGLEMVETEIDNGSGGVGTQGSGREMRVRDV</sequence>
<name>A0A8H3I6C6_9LECA</name>
<evidence type="ECO:0000256" key="9">
    <source>
        <dbReference type="ARBA" id="ARBA00022840"/>
    </source>
</evidence>
<comment type="catalytic activity">
    <reaction evidence="10">
        <text>L-threonyl-[protein] + ATP = O-phospho-L-threonyl-[protein] + ADP + H(+)</text>
        <dbReference type="Rhea" id="RHEA:46608"/>
        <dbReference type="Rhea" id="RHEA-COMP:11060"/>
        <dbReference type="Rhea" id="RHEA-COMP:11605"/>
        <dbReference type="ChEBI" id="CHEBI:15378"/>
        <dbReference type="ChEBI" id="CHEBI:30013"/>
        <dbReference type="ChEBI" id="CHEBI:30616"/>
        <dbReference type="ChEBI" id="CHEBI:61977"/>
        <dbReference type="ChEBI" id="CHEBI:456216"/>
        <dbReference type="EC" id="2.7.11.1"/>
    </reaction>
</comment>
<keyword evidence="7" id="KW-0547">Nucleotide-binding</keyword>
<evidence type="ECO:0000256" key="10">
    <source>
        <dbReference type="ARBA" id="ARBA00047899"/>
    </source>
</evidence>
<dbReference type="EMBL" id="CAJPDR010000092">
    <property type="protein sequence ID" value="CAF9916552.1"/>
    <property type="molecule type" value="Genomic_DNA"/>
</dbReference>